<evidence type="ECO:0000313" key="1">
    <source>
        <dbReference type="EMBL" id="GBM95626.1"/>
    </source>
</evidence>
<evidence type="ECO:0000313" key="2">
    <source>
        <dbReference type="Proteomes" id="UP000499080"/>
    </source>
</evidence>
<reference evidence="1 2" key="1">
    <citation type="journal article" date="2019" name="Sci. Rep.">
        <title>Orb-weaving spider Araneus ventricosus genome elucidates the spidroin gene catalogue.</title>
        <authorList>
            <person name="Kono N."/>
            <person name="Nakamura H."/>
            <person name="Ohtoshi R."/>
            <person name="Moran D.A.P."/>
            <person name="Shinohara A."/>
            <person name="Yoshida Y."/>
            <person name="Fujiwara M."/>
            <person name="Mori M."/>
            <person name="Tomita M."/>
            <person name="Arakawa K."/>
        </authorList>
    </citation>
    <scope>NUCLEOTIDE SEQUENCE [LARGE SCALE GENOMIC DNA]</scope>
</reference>
<dbReference type="EMBL" id="BGPR01004074">
    <property type="protein sequence ID" value="GBM95626.1"/>
    <property type="molecule type" value="Genomic_DNA"/>
</dbReference>
<comment type="caution">
    <text evidence="1">The sequence shown here is derived from an EMBL/GenBank/DDBJ whole genome shotgun (WGS) entry which is preliminary data.</text>
</comment>
<proteinExistence type="predicted"/>
<dbReference type="AlphaFoldDB" id="A0A4Y2K297"/>
<dbReference type="Proteomes" id="UP000499080">
    <property type="component" value="Unassembled WGS sequence"/>
</dbReference>
<sequence>MHFPSHFPDSNFSLQLSLTRQECKLETSYCKRRVTTCRTCSKLVASNSLQTIAKTEYADEPQIRTPDNPLPKPGAFVTQPAGLRLRRQITLIYRASTRFILKCLLNFINFLNFELRI</sequence>
<protein>
    <submittedName>
        <fullName evidence="1">Uncharacterized protein</fullName>
    </submittedName>
</protein>
<accession>A0A4Y2K297</accession>
<gene>
    <name evidence="1" type="ORF">AVEN_256425_1</name>
</gene>
<name>A0A4Y2K297_ARAVE</name>
<keyword evidence="2" id="KW-1185">Reference proteome</keyword>
<organism evidence="1 2">
    <name type="scientific">Araneus ventricosus</name>
    <name type="common">Orbweaver spider</name>
    <name type="synonym">Epeira ventricosa</name>
    <dbReference type="NCBI Taxonomy" id="182803"/>
    <lineage>
        <taxon>Eukaryota</taxon>
        <taxon>Metazoa</taxon>
        <taxon>Ecdysozoa</taxon>
        <taxon>Arthropoda</taxon>
        <taxon>Chelicerata</taxon>
        <taxon>Arachnida</taxon>
        <taxon>Araneae</taxon>
        <taxon>Araneomorphae</taxon>
        <taxon>Entelegynae</taxon>
        <taxon>Araneoidea</taxon>
        <taxon>Araneidae</taxon>
        <taxon>Araneus</taxon>
    </lineage>
</organism>